<dbReference type="Pfam" id="PF04471">
    <property type="entry name" value="Mrr_cat"/>
    <property type="match status" value="1"/>
</dbReference>
<dbReference type="PANTHER" id="PTHR30015">
    <property type="entry name" value="MRR RESTRICTION SYSTEM PROTEIN"/>
    <property type="match status" value="1"/>
</dbReference>
<keyword evidence="3" id="KW-0378">Hydrolase</keyword>
<keyword evidence="3" id="KW-0255">Endonuclease</keyword>
<feature type="transmembrane region" description="Helical" evidence="1">
    <location>
        <begin position="61"/>
        <end position="78"/>
    </location>
</feature>
<dbReference type="RefSeq" id="WP_380071008.1">
    <property type="nucleotide sequence ID" value="NZ_JBHRTO010000001.1"/>
</dbReference>
<organism evidence="3 4">
    <name type="scientific">Cypionkella sinensis</name>
    <dbReference type="NCBI Taxonomy" id="1756043"/>
    <lineage>
        <taxon>Bacteria</taxon>
        <taxon>Pseudomonadati</taxon>
        <taxon>Pseudomonadota</taxon>
        <taxon>Alphaproteobacteria</taxon>
        <taxon>Rhodobacterales</taxon>
        <taxon>Paracoccaceae</taxon>
        <taxon>Cypionkella</taxon>
    </lineage>
</organism>
<gene>
    <name evidence="3" type="ORF">ACFOGH_00010</name>
</gene>
<protein>
    <submittedName>
        <fullName evidence="3">Restriction endonuclease</fullName>
    </submittedName>
</protein>
<evidence type="ECO:0000313" key="3">
    <source>
        <dbReference type="EMBL" id="MFC3179359.1"/>
    </source>
</evidence>
<dbReference type="EMBL" id="JBHRTO010000001">
    <property type="protein sequence ID" value="MFC3179359.1"/>
    <property type="molecule type" value="Genomic_DNA"/>
</dbReference>
<evidence type="ECO:0000256" key="1">
    <source>
        <dbReference type="SAM" id="Phobius"/>
    </source>
</evidence>
<feature type="domain" description="Restriction endonuclease type IV Mrr" evidence="2">
    <location>
        <begin position="104"/>
        <end position="167"/>
    </location>
</feature>
<evidence type="ECO:0000259" key="2">
    <source>
        <dbReference type="Pfam" id="PF04471"/>
    </source>
</evidence>
<dbReference type="SUPFAM" id="SSF52980">
    <property type="entry name" value="Restriction endonuclease-like"/>
    <property type="match status" value="1"/>
</dbReference>
<dbReference type="InterPro" id="IPR052906">
    <property type="entry name" value="Type_IV_Methyl-Rstrct_Enzyme"/>
</dbReference>
<sequence>MGSARRHYKRLGIAGIAVTVGTPTGKGAPMSKMFHKAFVVGWVFIFVFLITAAALSRADVPYALLISAVVGATVCWNMRKDTPQQQNISGPDRAKNDDLTQYPLNGHEFEHWVAAKLKFYGWKAEVTRGSGDQGVDVIAVRLGKQVGIQCKRFSGSVGNGAVQEAIAGKHF</sequence>
<keyword evidence="1" id="KW-0812">Transmembrane</keyword>
<dbReference type="InterPro" id="IPR007560">
    <property type="entry name" value="Restrct_endonuc_IV_Mrr"/>
</dbReference>
<accession>A0ABV7IS61</accession>
<keyword evidence="4" id="KW-1185">Reference proteome</keyword>
<dbReference type="Gene3D" id="3.40.1350.10">
    <property type="match status" value="1"/>
</dbReference>
<dbReference type="InterPro" id="IPR011335">
    <property type="entry name" value="Restrct_endonuc-II-like"/>
</dbReference>
<dbReference type="InterPro" id="IPR011856">
    <property type="entry name" value="tRNA_endonuc-like_dom_sf"/>
</dbReference>
<keyword evidence="1" id="KW-0472">Membrane</keyword>
<keyword evidence="3" id="KW-0540">Nuclease</keyword>
<keyword evidence="1" id="KW-1133">Transmembrane helix</keyword>
<name>A0ABV7IS61_9RHOB</name>
<feature type="transmembrane region" description="Helical" evidence="1">
    <location>
        <begin position="37"/>
        <end position="55"/>
    </location>
</feature>
<dbReference type="PANTHER" id="PTHR30015:SF6">
    <property type="entry name" value="SLL1429 PROTEIN"/>
    <property type="match status" value="1"/>
</dbReference>
<comment type="caution">
    <text evidence="3">The sequence shown here is derived from an EMBL/GenBank/DDBJ whole genome shotgun (WGS) entry which is preliminary data.</text>
</comment>
<reference evidence="4" key="1">
    <citation type="journal article" date="2019" name="Int. J. Syst. Evol. Microbiol.">
        <title>The Global Catalogue of Microorganisms (GCM) 10K type strain sequencing project: providing services to taxonomists for standard genome sequencing and annotation.</title>
        <authorList>
            <consortium name="The Broad Institute Genomics Platform"/>
            <consortium name="The Broad Institute Genome Sequencing Center for Infectious Disease"/>
            <person name="Wu L."/>
            <person name="Ma J."/>
        </authorList>
    </citation>
    <scope>NUCLEOTIDE SEQUENCE [LARGE SCALE GENOMIC DNA]</scope>
    <source>
        <strain evidence="4">KCTC 52039</strain>
    </source>
</reference>
<evidence type="ECO:0000313" key="4">
    <source>
        <dbReference type="Proteomes" id="UP001595547"/>
    </source>
</evidence>
<dbReference type="Proteomes" id="UP001595547">
    <property type="component" value="Unassembled WGS sequence"/>
</dbReference>
<proteinExistence type="predicted"/>
<dbReference type="GO" id="GO:0004519">
    <property type="term" value="F:endonuclease activity"/>
    <property type="evidence" value="ECO:0007669"/>
    <property type="project" value="UniProtKB-KW"/>
</dbReference>